<feature type="domain" description="BD-FAE-like" evidence="2">
    <location>
        <begin position="25"/>
        <end position="217"/>
    </location>
</feature>
<comment type="caution">
    <text evidence="3">The sequence shown here is derived from an EMBL/GenBank/DDBJ whole genome shotgun (WGS) entry which is preliminary data.</text>
</comment>
<evidence type="ECO:0000259" key="2">
    <source>
        <dbReference type="Pfam" id="PF20434"/>
    </source>
</evidence>
<dbReference type="InterPro" id="IPR050300">
    <property type="entry name" value="GDXG_lipolytic_enzyme"/>
</dbReference>
<keyword evidence="4" id="KW-1185">Reference proteome</keyword>
<dbReference type="RefSeq" id="WP_267845375.1">
    <property type="nucleotide sequence ID" value="NZ_JAPMXC010000001.1"/>
</dbReference>
<dbReference type="PANTHER" id="PTHR48081">
    <property type="entry name" value="AB HYDROLASE SUPERFAMILY PROTEIN C4A8.06C"/>
    <property type="match status" value="1"/>
</dbReference>
<evidence type="ECO:0000313" key="3">
    <source>
        <dbReference type="EMBL" id="MCY0386118.1"/>
    </source>
</evidence>
<dbReference type="Proteomes" id="UP001082899">
    <property type="component" value="Unassembled WGS sequence"/>
</dbReference>
<dbReference type="SUPFAM" id="SSF53474">
    <property type="entry name" value="alpha/beta-Hydrolases"/>
    <property type="match status" value="1"/>
</dbReference>
<dbReference type="InterPro" id="IPR029058">
    <property type="entry name" value="AB_hydrolase_fold"/>
</dbReference>
<dbReference type="EMBL" id="JAPMXC010000001">
    <property type="protein sequence ID" value="MCY0386118.1"/>
    <property type="molecule type" value="Genomic_DNA"/>
</dbReference>
<name>A0ABT3ZJF6_9BURK</name>
<evidence type="ECO:0000256" key="1">
    <source>
        <dbReference type="ARBA" id="ARBA00022801"/>
    </source>
</evidence>
<sequence length="270" mass="28090">MALTGPSPDATFRYGGAASQKAELFLPEGNGPFPVVVLLHGGCWNSQYQGLTQLRALAAAFASQGIAVWNVEYRRVDEAGGGYPGTYRDVDAAIDLLVKTAPDVGIDTRRVVAVGHSAGAQLALWAAARARIPAGSPLAVTNPLPISHVVTLGGLLDLRRDADAIRDACGLDVAALTGTPDAARTDVYADTSPAAMLPTGIATVAINGAEDGVAPPELARRYAARATQAGDRVRTIVIPDAGHFDEVMPVPPVWPTLLATVRRALGMAQR</sequence>
<proteinExistence type="predicted"/>
<gene>
    <name evidence="3" type="ORF">OVY01_02420</name>
</gene>
<dbReference type="Gene3D" id="3.40.50.1820">
    <property type="entry name" value="alpha/beta hydrolase"/>
    <property type="match status" value="1"/>
</dbReference>
<keyword evidence="1 3" id="KW-0378">Hydrolase</keyword>
<dbReference type="Pfam" id="PF20434">
    <property type="entry name" value="BD-FAE"/>
    <property type="match status" value="1"/>
</dbReference>
<organism evidence="3 4">
    <name type="scientific">Robbsia betulipollinis</name>
    <dbReference type="NCBI Taxonomy" id="2981849"/>
    <lineage>
        <taxon>Bacteria</taxon>
        <taxon>Pseudomonadati</taxon>
        <taxon>Pseudomonadota</taxon>
        <taxon>Betaproteobacteria</taxon>
        <taxon>Burkholderiales</taxon>
        <taxon>Burkholderiaceae</taxon>
        <taxon>Robbsia</taxon>
    </lineage>
</organism>
<accession>A0ABT3ZJF6</accession>
<dbReference type="InterPro" id="IPR049492">
    <property type="entry name" value="BD-FAE-like_dom"/>
</dbReference>
<evidence type="ECO:0000313" key="4">
    <source>
        <dbReference type="Proteomes" id="UP001082899"/>
    </source>
</evidence>
<protein>
    <submittedName>
        <fullName evidence="3">Alpha/beta hydrolase</fullName>
    </submittedName>
</protein>
<reference evidence="3" key="1">
    <citation type="submission" date="2022-11" db="EMBL/GenBank/DDBJ databases">
        <title>Robbsia betulipollinis sp. nov., isolated from pollen of birch (Betula pendula).</title>
        <authorList>
            <person name="Shi H."/>
            <person name="Ambika Manirajan B."/>
            <person name="Ratering S."/>
            <person name="Geissler-Plaum R."/>
            <person name="Schnell S."/>
        </authorList>
    </citation>
    <scope>NUCLEOTIDE SEQUENCE</scope>
    <source>
        <strain evidence="3">Bb-Pol-6</strain>
    </source>
</reference>
<dbReference type="GO" id="GO:0016787">
    <property type="term" value="F:hydrolase activity"/>
    <property type="evidence" value="ECO:0007669"/>
    <property type="project" value="UniProtKB-KW"/>
</dbReference>